<proteinExistence type="predicted"/>
<dbReference type="Proteomes" id="UP001149140">
    <property type="component" value="Unassembled WGS sequence"/>
</dbReference>
<dbReference type="RefSeq" id="WP_270037590.1">
    <property type="nucleotide sequence ID" value="NZ_JAPDOD010000001.1"/>
</dbReference>
<reference evidence="3" key="1">
    <citation type="submission" date="2022-10" db="EMBL/GenBank/DDBJ databases">
        <title>The WGS of Solirubrobacter ginsenosidimutans DSM 21036.</title>
        <authorList>
            <person name="Jiang Z."/>
        </authorList>
    </citation>
    <scope>NUCLEOTIDE SEQUENCE</scope>
    <source>
        <strain evidence="3">DSM 21036</strain>
    </source>
</reference>
<dbReference type="EMBL" id="JAPDOD010000001">
    <property type="protein sequence ID" value="MDA0158954.1"/>
    <property type="molecule type" value="Genomic_DNA"/>
</dbReference>
<name>A0A9X3RYA3_9ACTN</name>
<evidence type="ECO:0000256" key="1">
    <source>
        <dbReference type="SAM" id="Phobius"/>
    </source>
</evidence>
<gene>
    <name evidence="3" type="ORF">OM076_01655</name>
</gene>
<accession>A0A9X3RYA3</accession>
<evidence type="ECO:0000313" key="3">
    <source>
        <dbReference type="EMBL" id="MDA0158954.1"/>
    </source>
</evidence>
<dbReference type="AlphaFoldDB" id="A0A9X3RYA3"/>
<dbReference type="PANTHER" id="PTHR40763">
    <property type="entry name" value="MEMBRANE PROTEIN-RELATED"/>
    <property type="match status" value="1"/>
</dbReference>
<feature type="domain" description="DUF1707" evidence="2">
    <location>
        <begin position="6"/>
        <end position="58"/>
    </location>
</feature>
<keyword evidence="4" id="KW-1185">Reference proteome</keyword>
<dbReference type="PANTHER" id="PTHR40763:SF4">
    <property type="entry name" value="DUF1707 DOMAIN-CONTAINING PROTEIN"/>
    <property type="match status" value="1"/>
</dbReference>
<sequence>MASDRTRASDTERERVAERLREAAAAGRITVDELDERSALAYAAVTRAELAGLLDDLPAPRRESAAQPRRKLPRVPGRFAFTASWRGPADPRKAGADILEFLSPFFHAYGYDLIDRTPDRLVFARRYQPFWTILVSIFFFPLGLLALLARGDERIAVDMSEREGYTLTVVQGVAPLRVRRALAELED</sequence>
<keyword evidence="1" id="KW-0812">Transmembrane</keyword>
<protein>
    <submittedName>
        <fullName evidence="3">DUF1707 domain-containing protein</fullName>
    </submittedName>
</protein>
<organism evidence="3 4">
    <name type="scientific">Solirubrobacter ginsenosidimutans</name>
    <dbReference type="NCBI Taxonomy" id="490573"/>
    <lineage>
        <taxon>Bacteria</taxon>
        <taxon>Bacillati</taxon>
        <taxon>Actinomycetota</taxon>
        <taxon>Thermoleophilia</taxon>
        <taxon>Solirubrobacterales</taxon>
        <taxon>Solirubrobacteraceae</taxon>
        <taxon>Solirubrobacter</taxon>
    </lineage>
</organism>
<comment type="caution">
    <text evidence="3">The sequence shown here is derived from an EMBL/GenBank/DDBJ whole genome shotgun (WGS) entry which is preliminary data.</text>
</comment>
<evidence type="ECO:0000259" key="2">
    <source>
        <dbReference type="Pfam" id="PF08044"/>
    </source>
</evidence>
<dbReference type="InterPro" id="IPR012551">
    <property type="entry name" value="DUF1707_SHOCT-like"/>
</dbReference>
<evidence type="ECO:0000313" key="4">
    <source>
        <dbReference type="Proteomes" id="UP001149140"/>
    </source>
</evidence>
<keyword evidence="1" id="KW-1133">Transmembrane helix</keyword>
<feature type="transmembrane region" description="Helical" evidence="1">
    <location>
        <begin position="130"/>
        <end position="149"/>
    </location>
</feature>
<dbReference type="Pfam" id="PF08044">
    <property type="entry name" value="DUF1707"/>
    <property type="match status" value="1"/>
</dbReference>
<keyword evidence="1" id="KW-0472">Membrane</keyword>